<dbReference type="InterPro" id="IPR015424">
    <property type="entry name" value="PyrdxlP-dep_Trfase"/>
</dbReference>
<evidence type="ECO:0000313" key="2">
    <source>
        <dbReference type="EMBL" id="CAA9892655.1"/>
    </source>
</evidence>
<dbReference type="GO" id="GO:0030170">
    <property type="term" value="F:pyridoxal phosphate binding"/>
    <property type="evidence" value="ECO:0007669"/>
    <property type="project" value="InterPro"/>
</dbReference>
<dbReference type="GO" id="GO:0030429">
    <property type="term" value="F:kynureninase activity"/>
    <property type="evidence" value="ECO:0007669"/>
    <property type="project" value="InterPro"/>
</dbReference>
<evidence type="ECO:0000313" key="3">
    <source>
        <dbReference type="Proteomes" id="UP000494216"/>
    </source>
</evidence>
<dbReference type="RefSeq" id="WP_217426593.1">
    <property type="nucleotide sequence ID" value="NZ_CADCXN010000111.1"/>
</dbReference>
<sequence>MTIGVERLRPYSLKQQRHLEELLQKYGIPSLGRLKERGAFIALPNPQAQLIAERLEKTGVICDAREELLRFCPDILTTREELTIAVAKLAEIRNTVPWQ</sequence>
<dbReference type="GO" id="GO:0008483">
    <property type="term" value="F:transaminase activity"/>
    <property type="evidence" value="ECO:0007669"/>
    <property type="project" value="UniProtKB-KW"/>
</dbReference>
<reference evidence="2 3" key="1">
    <citation type="submission" date="2020-02" db="EMBL/GenBank/DDBJ databases">
        <authorList>
            <person name="Hogendoorn C."/>
        </authorList>
    </citation>
    <scope>NUCLEOTIDE SEQUENCE [LARGE SCALE GENOMIC DNA]</scope>
    <source>
        <strain evidence="2">METHB21</strain>
    </source>
</reference>
<gene>
    <name evidence="2" type="ORF">METHB2_780013</name>
</gene>
<proteinExistence type="predicted"/>
<name>A0A8S0WCN2_9GAMM</name>
<dbReference type="Gene3D" id="3.90.1150.10">
    <property type="entry name" value="Aspartate Aminotransferase, domain 1"/>
    <property type="match status" value="1"/>
</dbReference>
<keyword evidence="2" id="KW-0032">Aminotransferase</keyword>
<organism evidence="2 3">
    <name type="scientific">Candidatus Methylobacter favarea</name>
    <dbReference type="NCBI Taxonomy" id="2707345"/>
    <lineage>
        <taxon>Bacteria</taxon>
        <taxon>Pseudomonadati</taxon>
        <taxon>Pseudomonadota</taxon>
        <taxon>Gammaproteobacteria</taxon>
        <taxon>Methylococcales</taxon>
        <taxon>Methylococcaceae</taxon>
        <taxon>Methylobacter</taxon>
    </lineage>
</organism>
<comment type="caution">
    <text evidence="2">The sequence shown here is derived from an EMBL/GenBank/DDBJ whole genome shotgun (WGS) entry which is preliminary data.</text>
</comment>
<protein>
    <submittedName>
        <fullName evidence="2">Aminotransferase</fullName>
    </submittedName>
</protein>
<keyword evidence="3" id="KW-1185">Reference proteome</keyword>
<dbReference type="InterPro" id="IPR015422">
    <property type="entry name" value="PyrdxlP-dep_Trfase_small"/>
</dbReference>
<dbReference type="AlphaFoldDB" id="A0A8S0WCN2"/>
<dbReference type="GO" id="GO:0009435">
    <property type="term" value="P:NAD+ biosynthetic process"/>
    <property type="evidence" value="ECO:0007669"/>
    <property type="project" value="InterPro"/>
</dbReference>
<dbReference type="GO" id="GO:0006569">
    <property type="term" value="P:L-tryptophan catabolic process"/>
    <property type="evidence" value="ECO:0007669"/>
    <property type="project" value="InterPro"/>
</dbReference>
<accession>A0A8S0WCN2</accession>
<dbReference type="SUPFAM" id="SSF53383">
    <property type="entry name" value="PLP-dependent transferases"/>
    <property type="match status" value="1"/>
</dbReference>
<keyword evidence="1" id="KW-0663">Pyridoxal phosphate</keyword>
<dbReference type="Proteomes" id="UP000494216">
    <property type="component" value="Unassembled WGS sequence"/>
</dbReference>
<dbReference type="EMBL" id="CADCXN010000111">
    <property type="protein sequence ID" value="CAA9892655.1"/>
    <property type="molecule type" value="Genomic_DNA"/>
</dbReference>
<evidence type="ECO:0000256" key="1">
    <source>
        <dbReference type="ARBA" id="ARBA00022898"/>
    </source>
</evidence>
<dbReference type="InterPro" id="IPR010111">
    <property type="entry name" value="Kynureninase"/>
</dbReference>
<dbReference type="Pfam" id="PF22580">
    <property type="entry name" value="KYNU_C"/>
    <property type="match status" value="1"/>
</dbReference>
<keyword evidence="2" id="KW-0808">Transferase</keyword>
<dbReference type="GO" id="GO:0005737">
    <property type="term" value="C:cytoplasm"/>
    <property type="evidence" value="ECO:0007669"/>
    <property type="project" value="InterPro"/>
</dbReference>